<organism evidence="1 2">
    <name type="scientific">Klebsiella pneumoniae</name>
    <dbReference type="NCBI Taxonomy" id="573"/>
    <lineage>
        <taxon>Bacteria</taxon>
        <taxon>Pseudomonadati</taxon>
        <taxon>Pseudomonadota</taxon>
        <taxon>Gammaproteobacteria</taxon>
        <taxon>Enterobacterales</taxon>
        <taxon>Enterobacteriaceae</taxon>
        <taxon>Klebsiella/Raoultella group</taxon>
        <taxon>Klebsiella</taxon>
        <taxon>Klebsiella pneumoniae complex</taxon>
    </lineage>
</organism>
<sequence>MTRRREIFTGMGIEFKLNTKWAATCSSTTC</sequence>
<evidence type="ECO:0000313" key="2">
    <source>
        <dbReference type="Proteomes" id="UP000254387"/>
    </source>
</evidence>
<dbReference type="AlphaFoldDB" id="A0A378BNV2"/>
<evidence type="ECO:0000313" key="1">
    <source>
        <dbReference type="EMBL" id="STV46628.1"/>
    </source>
</evidence>
<dbReference type="EC" id="1.4.1.13" evidence="1"/>
<proteinExistence type="predicted"/>
<protein>
    <submittedName>
        <fullName evidence="1">Glutamate synthase small subunit</fullName>
        <ecNumber evidence="1">1.4.1.13</ecNumber>
    </submittedName>
</protein>
<dbReference type="EMBL" id="UGMN01000004">
    <property type="protein sequence ID" value="STV46628.1"/>
    <property type="molecule type" value="Genomic_DNA"/>
</dbReference>
<dbReference type="GO" id="GO:0004355">
    <property type="term" value="F:glutamate synthase (NADPH) activity"/>
    <property type="evidence" value="ECO:0007669"/>
    <property type="project" value="UniProtKB-EC"/>
</dbReference>
<keyword evidence="1" id="KW-0560">Oxidoreductase</keyword>
<name>A0A378BNV2_KLEPN</name>
<gene>
    <name evidence="1" type="primary">gltD_2</name>
    <name evidence="1" type="ORF">NCTC5053_04882</name>
</gene>
<reference evidence="1 2" key="1">
    <citation type="submission" date="2018-06" db="EMBL/GenBank/DDBJ databases">
        <authorList>
            <consortium name="Pathogen Informatics"/>
            <person name="Doyle S."/>
        </authorList>
    </citation>
    <scope>NUCLEOTIDE SEQUENCE [LARGE SCALE GENOMIC DNA]</scope>
    <source>
        <strain evidence="1 2">NCTC5053</strain>
    </source>
</reference>
<accession>A0A378BNV2</accession>
<dbReference type="Proteomes" id="UP000254387">
    <property type="component" value="Unassembled WGS sequence"/>
</dbReference>